<proteinExistence type="predicted"/>
<dbReference type="EMBL" id="BLXT01007237">
    <property type="protein sequence ID" value="GFO37467.1"/>
    <property type="molecule type" value="Genomic_DNA"/>
</dbReference>
<dbReference type="Proteomes" id="UP000735302">
    <property type="component" value="Unassembled WGS sequence"/>
</dbReference>
<feature type="transmembrane region" description="Helical" evidence="5">
    <location>
        <begin position="304"/>
        <end position="329"/>
    </location>
</feature>
<keyword evidence="8" id="KW-1185">Reference proteome</keyword>
<dbReference type="AlphaFoldDB" id="A0AAV4D003"/>
<dbReference type="PRINTS" id="PR00237">
    <property type="entry name" value="GPCRRHODOPSN"/>
</dbReference>
<evidence type="ECO:0000256" key="2">
    <source>
        <dbReference type="ARBA" id="ARBA00022692"/>
    </source>
</evidence>
<keyword evidence="2 5" id="KW-0812">Transmembrane</keyword>
<dbReference type="SMART" id="SM01381">
    <property type="entry name" value="7TM_GPCR_Srsx"/>
    <property type="match status" value="1"/>
</dbReference>
<feature type="transmembrane region" description="Helical" evidence="5">
    <location>
        <begin position="157"/>
        <end position="177"/>
    </location>
</feature>
<evidence type="ECO:0000256" key="1">
    <source>
        <dbReference type="ARBA" id="ARBA00004370"/>
    </source>
</evidence>
<dbReference type="InterPro" id="IPR019427">
    <property type="entry name" value="7TM_GPCR_serpentine_rcpt_Srw"/>
</dbReference>
<dbReference type="GO" id="GO:0008528">
    <property type="term" value="F:G protein-coupled peptide receptor activity"/>
    <property type="evidence" value="ECO:0007669"/>
    <property type="project" value="InterPro"/>
</dbReference>
<dbReference type="InterPro" id="IPR000276">
    <property type="entry name" value="GPCR_Rhodpsn"/>
</dbReference>
<dbReference type="Gene3D" id="1.20.1070.10">
    <property type="entry name" value="Rhodopsin 7-helix transmembrane proteins"/>
    <property type="match status" value="1"/>
</dbReference>
<feature type="transmembrane region" description="Helical" evidence="5">
    <location>
        <begin position="211"/>
        <end position="234"/>
    </location>
</feature>
<comment type="subcellular location">
    <subcellularLocation>
        <location evidence="1">Membrane</location>
    </subcellularLocation>
</comment>
<evidence type="ECO:0000313" key="8">
    <source>
        <dbReference type="Proteomes" id="UP000735302"/>
    </source>
</evidence>
<name>A0AAV4D003_9GAST</name>
<accession>A0AAV4D003</accession>
<dbReference type="PANTHER" id="PTHR46641:SF2">
    <property type="entry name" value="FMRFAMIDE RECEPTOR"/>
    <property type="match status" value="1"/>
</dbReference>
<sequence>MDAHESGLSATTVPSISNLAPPITQLVSDEVRDILMIILVSVVMLIVGTFGIFSNVINVIVYIKMGFTETSSITLTALSVADLITELWLVLMAASLRPHHTAAPVVPLSMTIMYVLSTANNAVLGCGSWITALISTERCLCIVFPMKVKSIITVKRIAILLTILIVLQMSSIIPTYATMQLTYVQSPDNNRSLLSFVYSEYSLYIETVTMFAAFTIPSIVCFSIVVICTIFLVIKLNQSARWRESTSNAPAKQDGSMSRKENRVVRTVATICAIYIFCYAPNVITVTIMTAYPKFYQTDPYWGNLQSVCLIIAYPCHAICSAVNIFVYLRMSTKYRETFLKMFCPSKAKA</sequence>
<dbReference type="InterPro" id="IPR017452">
    <property type="entry name" value="GPCR_Rhodpsn_7TM"/>
</dbReference>
<keyword evidence="4 5" id="KW-0472">Membrane</keyword>
<keyword evidence="3 5" id="KW-1133">Transmembrane helix</keyword>
<evidence type="ECO:0000256" key="3">
    <source>
        <dbReference type="ARBA" id="ARBA00022989"/>
    </source>
</evidence>
<feature type="transmembrane region" description="Helical" evidence="5">
    <location>
        <begin position="73"/>
        <end position="94"/>
    </location>
</feature>
<feature type="transmembrane region" description="Helical" evidence="5">
    <location>
        <begin position="34"/>
        <end position="61"/>
    </location>
</feature>
<evidence type="ECO:0000256" key="5">
    <source>
        <dbReference type="SAM" id="Phobius"/>
    </source>
</evidence>
<comment type="caution">
    <text evidence="7">The sequence shown here is derived from an EMBL/GenBank/DDBJ whole genome shotgun (WGS) entry which is preliminary data.</text>
</comment>
<evidence type="ECO:0000259" key="6">
    <source>
        <dbReference type="PROSITE" id="PS50262"/>
    </source>
</evidence>
<dbReference type="Pfam" id="PF10324">
    <property type="entry name" value="7TM_GPCR_Srw"/>
    <property type="match status" value="1"/>
</dbReference>
<organism evidence="7 8">
    <name type="scientific">Plakobranchus ocellatus</name>
    <dbReference type="NCBI Taxonomy" id="259542"/>
    <lineage>
        <taxon>Eukaryota</taxon>
        <taxon>Metazoa</taxon>
        <taxon>Spiralia</taxon>
        <taxon>Lophotrochozoa</taxon>
        <taxon>Mollusca</taxon>
        <taxon>Gastropoda</taxon>
        <taxon>Heterobranchia</taxon>
        <taxon>Euthyneura</taxon>
        <taxon>Panpulmonata</taxon>
        <taxon>Sacoglossa</taxon>
        <taxon>Placobranchoidea</taxon>
        <taxon>Plakobranchidae</taxon>
        <taxon>Plakobranchus</taxon>
    </lineage>
</organism>
<dbReference type="PANTHER" id="PTHR46641">
    <property type="entry name" value="FMRFAMIDE RECEPTOR-RELATED"/>
    <property type="match status" value="1"/>
</dbReference>
<evidence type="ECO:0000256" key="4">
    <source>
        <dbReference type="ARBA" id="ARBA00023136"/>
    </source>
</evidence>
<dbReference type="SUPFAM" id="SSF81321">
    <property type="entry name" value="Family A G protein-coupled receptor-like"/>
    <property type="match status" value="1"/>
</dbReference>
<keyword evidence="7" id="KW-0675">Receptor</keyword>
<evidence type="ECO:0000313" key="7">
    <source>
        <dbReference type="EMBL" id="GFO37467.1"/>
    </source>
</evidence>
<dbReference type="PROSITE" id="PS50262">
    <property type="entry name" value="G_PROTEIN_RECEP_F1_2"/>
    <property type="match status" value="1"/>
</dbReference>
<gene>
    <name evidence="7" type="ORF">PoB_006397200</name>
</gene>
<feature type="domain" description="G-protein coupled receptors family 1 profile" evidence="6">
    <location>
        <begin position="54"/>
        <end position="328"/>
    </location>
</feature>
<feature type="transmembrane region" description="Helical" evidence="5">
    <location>
        <begin position="114"/>
        <end position="136"/>
    </location>
</feature>
<protein>
    <submittedName>
        <fullName evidence="7">Chemosensory receptor a</fullName>
    </submittedName>
</protein>
<dbReference type="InterPro" id="IPR052954">
    <property type="entry name" value="GPCR-Ligand_Int"/>
</dbReference>
<reference evidence="7 8" key="1">
    <citation type="journal article" date="2021" name="Elife">
        <title>Chloroplast acquisition without the gene transfer in kleptoplastic sea slugs, Plakobranchus ocellatus.</title>
        <authorList>
            <person name="Maeda T."/>
            <person name="Takahashi S."/>
            <person name="Yoshida T."/>
            <person name="Shimamura S."/>
            <person name="Takaki Y."/>
            <person name="Nagai Y."/>
            <person name="Toyoda A."/>
            <person name="Suzuki Y."/>
            <person name="Arimoto A."/>
            <person name="Ishii H."/>
            <person name="Satoh N."/>
            <person name="Nishiyama T."/>
            <person name="Hasebe M."/>
            <person name="Maruyama T."/>
            <person name="Minagawa J."/>
            <person name="Obokata J."/>
            <person name="Shigenobu S."/>
        </authorList>
    </citation>
    <scope>NUCLEOTIDE SEQUENCE [LARGE SCALE GENOMIC DNA]</scope>
</reference>
<feature type="transmembrane region" description="Helical" evidence="5">
    <location>
        <begin position="267"/>
        <end position="292"/>
    </location>
</feature>
<dbReference type="GO" id="GO:0016020">
    <property type="term" value="C:membrane"/>
    <property type="evidence" value="ECO:0007669"/>
    <property type="project" value="UniProtKB-SubCell"/>
</dbReference>